<sequence>MPEASAAHPQHLEALLRQHLAALLGEIEPQAIELLLQHLEWVEVSAGQALMNQGDAGDAMYLLLSGRLRTYISNEFGETRAVREIGRGQIVGEMSLFTDEPRSATLVAIRDSVLVRLGKERFKQLLAISGQVSIALTRQIIVRLKTEGTRSLPDKPVTIGVLPVSAGLDHASFAAQLAQQLGGFGRVAMVSAASIGLTLGDPAICERPRADTEATRRIAVHLDHIESDHDFVILIGDDGPTPWTERCCRHSDELLLLADADQPAQLHLIETQCLISRPPRTDATEILVLLHPQDRLSPQGTQAWLARRPLAGHVHIRPQLPRDLTRLARLVSRNGVGLVLAGGGARGLAHIGIYRALTERGIEIDLVGGTSIGAVMAALVGTDRSIDAVTLAAQKAFATNPTGDFNWLPMISLIRGRRLRRVVAGSITELTGHDAQIEDLWKNFFCIATNYSQAREQLLAQGSLLKSLLASVAIPGALPPVVLGGDLLCDGGTFNNLPADVMRGRWGIGRVIGVDLGSNKPRRFEFDEVPGSLALLRDSLRPRSKRRYKLPALSALLMNVTVLYSTSRQREVRKLIDLYFNPPLQRIGMLQWSRFDELVQLGYQHACEVLDAQIPKK</sequence>
<dbReference type="CDD" id="cd00038">
    <property type="entry name" value="CAP_ED"/>
    <property type="match status" value="1"/>
</dbReference>
<dbReference type="InterPro" id="IPR002641">
    <property type="entry name" value="PNPLA_dom"/>
</dbReference>
<feature type="short sequence motif" description="GXGXXG" evidence="9">
    <location>
        <begin position="342"/>
        <end position="347"/>
    </location>
</feature>
<keyword evidence="3" id="KW-0812">Transmembrane</keyword>
<keyword evidence="13" id="KW-1185">Reference proteome</keyword>
<dbReference type="SMART" id="SM00100">
    <property type="entry name" value="cNMP"/>
    <property type="match status" value="1"/>
</dbReference>
<dbReference type="RefSeq" id="WP_273600866.1">
    <property type="nucleotide sequence ID" value="NZ_JAQQXT010000008.1"/>
</dbReference>
<keyword evidence="4 9" id="KW-0378">Hydrolase</keyword>
<dbReference type="PRINTS" id="PR00103">
    <property type="entry name" value="CAMPKINASE"/>
</dbReference>
<evidence type="ECO:0000256" key="7">
    <source>
        <dbReference type="ARBA" id="ARBA00023098"/>
    </source>
</evidence>
<evidence type="ECO:0000259" key="11">
    <source>
        <dbReference type="PROSITE" id="PS51635"/>
    </source>
</evidence>
<evidence type="ECO:0000256" key="1">
    <source>
        <dbReference type="ARBA" id="ARBA00004370"/>
    </source>
</evidence>
<dbReference type="InterPro" id="IPR000595">
    <property type="entry name" value="cNMP-bd_dom"/>
</dbReference>
<dbReference type="SUPFAM" id="SSF51206">
    <property type="entry name" value="cAMP-binding domain-like"/>
    <property type="match status" value="1"/>
</dbReference>
<evidence type="ECO:0000256" key="9">
    <source>
        <dbReference type="PROSITE-ProRule" id="PRU01161"/>
    </source>
</evidence>
<feature type="active site" description="Proton acceptor" evidence="9">
    <location>
        <position position="490"/>
    </location>
</feature>
<evidence type="ECO:0000256" key="8">
    <source>
        <dbReference type="ARBA" id="ARBA00023136"/>
    </source>
</evidence>
<dbReference type="EMBL" id="JAQQXT010000008">
    <property type="protein sequence ID" value="MDC8772678.1"/>
    <property type="molecule type" value="Genomic_DNA"/>
</dbReference>
<dbReference type="PROSITE" id="PS00889">
    <property type="entry name" value="CNMP_BINDING_2"/>
    <property type="match status" value="1"/>
</dbReference>
<keyword evidence="7 9" id="KW-0443">Lipid metabolism</keyword>
<keyword evidence="8" id="KW-0472">Membrane</keyword>
<dbReference type="InterPro" id="IPR018488">
    <property type="entry name" value="cNMP-bd_CS"/>
</dbReference>
<evidence type="ECO:0000256" key="4">
    <source>
        <dbReference type="ARBA" id="ARBA00022801"/>
    </source>
</evidence>
<feature type="domain" description="PNPLA" evidence="11">
    <location>
        <begin position="338"/>
        <end position="503"/>
    </location>
</feature>
<dbReference type="Proteomes" id="UP001221189">
    <property type="component" value="Unassembled WGS sequence"/>
</dbReference>
<dbReference type="InterPro" id="IPR014710">
    <property type="entry name" value="RmlC-like_jellyroll"/>
</dbReference>
<dbReference type="InterPro" id="IPR016035">
    <property type="entry name" value="Acyl_Trfase/lysoPLipase"/>
</dbReference>
<dbReference type="Gene3D" id="3.40.1090.10">
    <property type="entry name" value="Cytosolic phospholipase A2 catalytic domain"/>
    <property type="match status" value="2"/>
</dbReference>
<evidence type="ECO:0000256" key="2">
    <source>
        <dbReference type="ARBA" id="ARBA00006636"/>
    </source>
</evidence>
<dbReference type="PANTHER" id="PTHR14226">
    <property type="entry name" value="NEUROPATHY TARGET ESTERASE/SWISS CHEESE D.MELANOGASTER"/>
    <property type="match status" value="1"/>
</dbReference>
<feature type="active site" description="Nucleophile" evidence="9">
    <location>
        <position position="371"/>
    </location>
</feature>
<comment type="subcellular location">
    <subcellularLocation>
        <location evidence="1">Membrane</location>
    </subcellularLocation>
</comment>
<dbReference type="PROSITE" id="PS50042">
    <property type="entry name" value="CNMP_BINDING_3"/>
    <property type="match status" value="1"/>
</dbReference>
<evidence type="ECO:0000256" key="5">
    <source>
        <dbReference type="ARBA" id="ARBA00022963"/>
    </source>
</evidence>
<evidence type="ECO:0000313" key="12">
    <source>
        <dbReference type="EMBL" id="MDC8772678.1"/>
    </source>
</evidence>
<proteinExistence type="inferred from homology"/>
<dbReference type="InterPro" id="IPR018490">
    <property type="entry name" value="cNMP-bd_dom_sf"/>
</dbReference>
<dbReference type="PROSITE" id="PS51635">
    <property type="entry name" value="PNPLA"/>
    <property type="match status" value="1"/>
</dbReference>
<comment type="caution">
    <text evidence="12">The sequence shown here is derived from an EMBL/GenBank/DDBJ whole genome shotgun (WGS) entry which is preliminary data.</text>
</comment>
<evidence type="ECO:0000259" key="10">
    <source>
        <dbReference type="PROSITE" id="PS50042"/>
    </source>
</evidence>
<dbReference type="Pfam" id="PF01734">
    <property type="entry name" value="Patatin"/>
    <property type="match status" value="1"/>
</dbReference>
<reference evidence="12 13" key="1">
    <citation type="submission" date="2022-10" db="EMBL/GenBank/DDBJ databases">
        <title>Paucibacter sp. hw1 Genome sequencing.</title>
        <authorList>
            <person name="Park S."/>
        </authorList>
    </citation>
    <scope>NUCLEOTIDE SEQUENCE [LARGE SCALE GENOMIC DNA]</scope>
    <source>
        <strain evidence="13">hw1</strain>
    </source>
</reference>
<dbReference type="Gene3D" id="2.60.120.10">
    <property type="entry name" value="Jelly Rolls"/>
    <property type="match status" value="1"/>
</dbReference>
<evidence type="ECO:0000256" key="6">
    <source>
        <dbReference type="ARBA" id="ARBA00022989"/>
    </source>
</evidence>
<keyword evidence="6" id="KW-1133">Transmembrane helix</keyword>
<comment type="similarity">
    <text evidence="2">Belongs to the NTE family.</text>
</comment>
<feature type="domain" description="Cyclic nucleotide-binding" evidence="10">
    <location>
        <begin position="23"/>
        <end position="126"/>
    </location>
</feature>
<gene>
    <name evidence="12" type="ORF">PRZ03_13925</name>
</gene>
<accession>A0ABT5KFH0</accession>
<dbReference type="PROSITE" id="PS01237">
    <property type="entry name" value="UPF0028"/>
    <property type="match status" value="1"/>
</dbReference>
<name>A0ABT5KFH0_9BURK</name>
<dbReference type="InterPro" id="IPR001423">
    <property type="entry name" value="LysoPLipase_patatin_CS"/>
</dbReference>
<feature type="short sequence motif" description="DGA/G" evidence="9">
    <location>
        <begin position="490"/>
        <end position="492"/>
    </location>
</feature>
<dbReference type="SUPFAM" id="SSF52151">
    <property type="entry name" value="FabD/lysophospholipase-like"/>
    <property type="match status" value="1"/>
</dbReference>
<evidence type="ECO:0000313" key="13">
    <source>
        <dbReference type="Proteomes" id="UP001221189"/>
    </source>
</evidence>
<protein>
    <submittedName>
        <fullName evidence="12">Cyclic nucleotide-binding and patatin-like phospholipase domain-containing protein</fullName>
    </submittedName>
</protein>
<dbReference type="InterPro" id="IPR050301">
    <property type="entry name" value="NTE"/>
</dbReference>
<evidence type="ECO:0000256" key="3">
    <source>
        <dbReference type="ARBA" id="ARBA00022692"/>
    </source>
</evidence>
<dbReference type="Pfam" id="PF00027">
    <property type="entry name" value="cNMP_binding"/>
    <property type="match status" value="1"/>
</dbReference>
<dbReference type="InterPro" id="IPR056556">
    <property type="entry name" value="NTE1_P-loop_dom"/>
</dbReference>
<organism evidence="12 13">
    <name type="scientific">Roseateles albus</name>
    <dbReference type="NCBI Taxonomy" id="2987525"/>
    <lineage>
        <taxon>Bacteria</taxon>
        <taxon>Pseudomonadati</taxon>
        <taxon>Pseudomonadota</taxon>
        <taxon>Betaproteobacteria</taxon>
        <taxon>Burkholderiales</taxon>
        <taxon>Sphaerotilaceae</taxon>
        <taxon>Roseateles</taxon>
    </lineage>
</organism>
<dbReference type="Pfam" id="PF24179">
    <property type="entry name" value="NTE_Ploop"/>
    <property type="match status" value="1"/>
</dbReference>
<feature type="short sequence motif" description="GXSXG" evidence="9">
    <location>
        <begin position="369"/>
        <end position="373"/>
    </location>
</feature>
<dbReference type="PANTHER" id="PTHR14226:SF29">
    <property type="entry name" value="NEUROPATHY TARGET ESTERASE SWS"/>
    <property type="match status" value="1"/>
</dbReference>
<keyword evidence="5 9" id="KW-0442">Lipid degradation</keyword>